<dbReference type="AlphaFoldDB" id="A0A370U8D9"/>
<evidence type="ECO:0000313" key="2">
    <source>
        <dbReference type="Proteomes" id="UP000254326"/>
    </source>
</evidence>
<protein>
    <submittedName>
        <fullName evidence="1">dTDP-4-dehydrorhamnose 3,5-epimerase</fullName>
    </submittedName>
</protein>
<keyword evidence="2" id="KW-1185">Reference proteome</keyword>
<comment type="caution">
    <text evidence="1">The sequence shown here is derived from an EMBL/GenBank/DDBJ whole genome shotgun (WGS) entry which is preliminary data.</text>
</comment>
<dbReference type="SUPFAM" id="SSF51182">
    <property type="entry name" value="RmlC-like cupins"/>
    <property type="match status" value="1"/>
</dbReference>
<name>A0A370U8D9_9GAMM</name>
<dbReference type="EMBL" id="QKRA01000004">
    <property type="protein sequence ID" value="RDL44041.1"/>
    <property type="molecule type" value="Genomic_DNA"/>
</dbReference>
<gene>
    <name evidence="1" type="ORF">DN730_10415</name>
</gene>
<dbReference type="InterPro" id="IPR014710">
    <property type="entry name" value="RmlC-like_jellyroll"/>
</dbReference>
<evidence type="ECO:0000313" key="1">
    <source>
        <dbReference type="EMBL" id="RDL44041.1"/>
    </source>
</evidence>
<reference evidence="1 2" key="1">
    <citation type="submission" date="2018-06" db="EMBL/GenBank/DDBJ databases">
        <title>Marinomonas sp. YLB-05 draft genome sequence.</title>
        <authorList>
            <person name="Yu L."/>
            <person name="Tang X."/>
        </authorList>
    </citation>
    <scope>NUCLEOTIDE SEQUENCE [LARGE SCALE GENOMIC DNA]</scope>
    <source>
        <strain evidence="1 2">YLB-05</strain>
    </source>
</reference>
<dbReference type="OrthoDB" id="9800680at2"/>
<organism evidence="1 2">
    <name type="scientific">Marinomonas piezotolerans</name>
    <dbReference type="NCBI Taxonomy" id="2213058"/>
    <lineage>
        <taxon>Bacteria</taxon>
        <taxon>Pseudomonadati</taxon>
        <taxon>Pseudomonadota</taxon>
        <taxon>Gammaproteobacteria</taxon>
        <taxon>Oceanospirillales</taxon>
        <taxon>Oceanospirillaceae</taxon>
        <taxon>Marinomonas</taxon>
    </lineage>
</organism>
<dbReference type="Proteomes" id="UP000254326">
    <property type="component" value="Unassembled WGS sequence"/>
</dbReference>
<dbReference type="Gene3D" id="2.60.120.10">
    <property type="entry name" value="Jelly Rolls"/>
    <property type="match status" value="1"/>
</dbReference>
<dbReference type="InterPro" id="IPR011051">
    <property type="entry name" value="RmlC_Cupin_sf"/>
</dbReference>
<accession>A0A370U8D9</accession>
<proteinExistence type="predicted"/>
<sequence>MRGDLMEVRSSSLQVISVPGGDVKHALKVSESDFRGFGEAYFSTIEYKSVKGWKLHKEMVCNLVVPVGTVKFVVRNAAGMFNEYVIGSTNYCRLTIPPGHWFAFQGLAEEVSVILNISSIEHDPKESDRCELGAFNYEWDV</sequence>